<dbReference type="Pfam" id="PF02734">
    <property type="entry name" value="Dak2"/>
    <property type="match status" value="1"/>
</dbReference>
<accession>A0A1Q9HIM8</accession>
<evidence type="ECO:0000259" key="3">
    <source>
        <dbReference type="PROSITE" id="PS51480"/>
    </source>
</evidence>
<sequence>MNTLNQHHFSCMLQTATRNLVDQVPMLNELDSLTGDGDHGSTISRVCHCIQESIAAEAQGWENQISTLGWRIMEQDGGSASMLIGNLFLGISEGLQRDELTPLETANAFQLGIERVKRLSGAKLGDKTMLDALVPAAEAMMVASEEGKSFPQLFQDAAVAARNGANSTKMMVAKRGRAKNMGDKAVGHIDPGATSMAILFASFSQSIAQQFSLSESNLISLD</sequence>
<dbReference type="GO" id="GO:0005829">
    <property type="term" value="C:cytosol"/>
    <property type="evidence" value="ECO:0007669"/>
    <property type="project" value="TreeGrafter"/>
</dbReference>
<dbReference type="STRING" id="1381081.BIY22_03990"/>
<keyword evidence="2 4" id="KW-0418">Kinase</keyword>
<dbReference type="Proteomes" id="UP000186313">
    <property type="component" value="Unassembled WGS sequence"/>
</dbReference>
<protein>
    <submittedName>
        <fullName evidence="4">Dihydroxyacetone kinase subunit L</fullName>
    </submittedName>
</protein>
<evidence type="ECO:0000313" key="5">
    <source>
        <dbReference type="Proteomes" id="UP000186313"/>
    </source>
</evidence>
<evidence type="ECO:0000256" key="1">
    <source>
        <dbReference type="ARBA" id="ARBA00022679"/>
    </source>
</evidence>
<name>A0A1Q9HIM8_9VIBR</name>
<dbReference type="GO" id="GO:0019563">
    <property type="term" value="P:glycerol catabolic process"/>
    <property type="evidence" value="ECO:0007669"/>
    <property type="project" value="TreeGrafter"/>
</dbReference>
<dbReference type="AlphaFoldDB" id="A0A1Q9HIM8"/>
<dbReference type="SMART" id="SM01120">
    <property type="entry name" value="Dak2"/>
    <property type="match status" value="1"/>
</dbReference>
<reference evidence="4 5" key="1">
    <citation type="submission" date="2016-09" db="EMBL/GenBank/DDBJ databases">
        <title>Genomic Taxonomy of the Vibrionaceae.</title>
        <authorList>
            <person name="Gonzalez-Castillo A."/>
            <person name="Gomez-Gil B."/>
            <person name="Enciso-Ibarra K."/>
        </authorList>
    </citation>
    <scope>NUCLEOTIDE SEQUENCE [LARGE SCALE GENOMIC DNA]</scope>
    <source>
        <strain evidence="4 5">CAIM 703</strain>
    </source>
</reference>
<dbReference type="InterPro" id="IPR050861">
    <property type="entry name" value="Dihydroxyacetone_Kinase"/>
</dbReference>
<dbReference type="GO" id="GO:0004371">
    <property type="term" value="F:glycerone kinase activity"/>
    <property type="evidence" value="ECO:0007669"/>
    <property type="project" value="InterPro"/>
</dbReference>
<evidence type="ECO:0000256" key="2">
    <source>
        <dbReference type="ARBA" id="ARBA00022777"/>
    </source>
</evidence>
<dbReference type="InterPro" id="IPR036117">
    <property type="entry name" value="DhaL_dom_sf"/>
</dbReference>
<dbReference type="InterPro" id="IPR004007">
    <property type="entry name" value="DhaL_dom"/>
</dbReference>
<comment type="caution">
    <text evidence="4">The sequence shown here is derived from an EMBL/GenBank/DDBJ whole genome shotgun (WGS) entry which is preliminary data.</text>
</comment>
<dbReference type="PANTHER" id="PTHR28629">
    <property type="entry name" value="TRIOKINASE/FMN CYCLASE"/>
    <property type="match status" value="1"/>
</dbReference>
<dbReference type="EMBL" id="MJMJ01000012">
    <property type="protein sequence ID" value="OLQ90171.1"/>
    <property type="molecule type" value="Genomic_DNA"/>
</dbReference>
<keyword evidence="1" id="KW-0808">Transferase</keyword>
<gene>
    <name evidence="4" type="ORF">BIY22_03990</name>
</gene>
<proteinExistence type="predicted"/>
<feature type="domain" description="DhaL" evidence="3">
    <location>
        <begin position="7"/>
        <end position="205"/>
    </location>
</feature>
<evidence type="ECO:0000313" key="4">
    <source>
        <dbReference type="EMBL" id="OLQ90171.1"/>
    </source>
</evidence>
<dbReference type="OrthoDB" id="9800291at2"/>
<dbReference type="RefSeq" id="WP_075707507.1">
    <property type="nucleotide sequence ID" value="NZ_MJMJ01000012.1"/>
</dbReference>
<dbReference type="FunFam" id="1.25.40.340:FF:000002">
    <property type="entry name" value="Dihydroxyacetone kinase, L subunit"/>
    <property type="match status" value="1"/>
</dbReference>
<dbReference type="Gene3D" id="1.25.40.340">
    <property type="match status" value="1"/>
</dbReference>
<dbReference type="PROSITE" id="PS51480">
    <property type="entry name" value="DHAL"/>
    <property type="match status" value="1"/>
</dbReference>
<organism evidence="4 5">
    <name type="scientific">Vibrio panuliri</name>
    <dbReference type="NCBI Taxonomy" id="1381081"/>
    <lineage>
        <taxon>Bacteria</taxon>
        <taxon>Pseudomonadati</taxon>
        <taxon>Pseudomonadota</taxon>
        <taxon>Gammaproteobacteria</taxon>
        <taxon>Vibrionales</taxon>
        <taxon>Vibrionaceae</taxon>
        <taxon>Vibrio</taxon>
    </lineage>
</organism>
<dbReference type="SUPFAM" id="SSF101473">
    <property type="entry name" value="DhaL-like"/>
    <property type="match status" value="1"/>
</dbReference>
<dbReference type="PANTHER" id="PTHR28629:SF4">
    <property type="entry name" value="TRIOKINASE_FMN CYCLASE"/>
    <property type="match status" value="1"/>
</dbReference>